<dbReference type="SUPFAM" id="SSF50249">
    <property type="entry name" value="Nucleic acid-binding proteins"/>
    <property type="match status" value="1"/>
</dbReference>
<proteinExistence type="predicted"/>
<dbReference type="Proteomes" id="UP000317650">
    <property type="component" value="Chromosome 7"/>
</dbReference>
<organism evidence="3 4">
    <name type="scientific">Musa balbisiana</name>
    <name type="common">Banana</name>
    <dbReference type="NCBI Taxonomy" id="52838"/>
    <lineage>
        <taxon>Eukaryota</taxon>
        <taxon>Viridiplantae</taxon>
        <taxon>Streptophyta</taxon>
        <taxon>Embryophyta</taxon>
        <taxon>Tracheophyta</taxon>
        <taxon>Spermatophyta</taxon>
        <taxon>Magnoliopsida</taxon>
        <taxon>Liliopsida</taxon>
        <taxon>Zingiberales</taxon>
        <taxon>Musaceae</taxon>
        <taxon>Musa</taxon>
    </lineage>
</organism>
<dbReference type="GO" id="GO:0006264">
    <property type="term" value="P:mitochondrial DNA replication"/>
    <property type="evidence" value="ECO:0007669"/>
    <property type="project" value="TreeGrafter"/>
</dbReference>
<dbReference type="InterPro" id="IPR000424">
    <property type="entry name" value="Primosome_PriB/ssb"/>
</dbReference>
<dbReference type="AlphaFoldDB" id="A0A4S8JL04"/>
<dbReference type="EMBL" id="PYDT01000005">
    <property type="protein sequence ID" value="THU61882.1"/>
    <property type="molecule type" value="Genomic_DNA"/>
</dbReference>
<evidence type="ECO:0000256" key="1">
    <source>
        <dbReference type="ARBA" id="ARBA00023125"/>
    </source>
</evidence>
<keyword evidence="1 2" id="KW-0238">DNA-binding</keyword>
<evidence type="ECO:0000313" key="4">
    <source>
        <dbReference type="Proteomes" id="UP000317650"/>
    </source>
</evidence>
<evidence type="ECO:0000313" key="3">
    <source>
        <dbReference type="EMBL" id="THU61882.1"/>
    </source>
</evidence>
<sequence length="261" mass="30893">MESRSLLFLKRFLRPFSAYRSASTGVGDESFVYRRSMLRRPSTVRRHSVPWNSCSFIGTVIRPVKRYASDFPGVYTVIEVKWPSGNSSSSSFWIHLQLSDKLEKVSLKYLKPNDIIYVCGRLGSYKKHFEDGTHAIFYKVHVEDLNFVKRDRQIQNSTEMEISVVEELTVPVSSTADDDKELRDRLHLWQVFFANPYEWWDNRQNKLFSGSADFRHKHTHDGLWLRPDDPSWVRRQLQLYDSNITMNHRSKVHEWEMKDLL</sequence>
<dbReference type="GO" id="GO:0003697">
    <property type="term" value="F:single-stranded DNA binding"/>
    <property type="evidence" value="ECO:0007669"/>
    <property type="project" value="InterPro"/>
</dbReference>
<keyword evidence="4" id="KW-1185">Reference proteome</keyword>
<dbReference type="PANTHER" id="PTHR10302">
    <property type="entry name" value="SINGLE-STRANDED DNA-BINDING PROTEIN"/>
    <property type="match status" value="1"/>
</dbReference>
<comment type="caution">
    <text evidence="3">The sequence shown here is derived from an EMBL/GenBank/DDBJ whole genome shotgun (WGS) entry which is preliminary data.</text>
</comment>
<accession>A0A4S8JL04</accession>
<dbReference type="GO" id="GO:0042645">
    <property type="term" value="C:mitochondrial nucleoid"/>
    <property type="evidence" value="ECO:0007669"/>
    <property type="project" value="TreeGrafter"/>
</dbReference>
<dbReference type="PROSITE" id="PS50935">
    <property type="entry name" value="SSB"/>
    <property type="match status" value="1"/>
</dbReference>
<dbReference type="STRING" id="52838.A0A4S8JL04"/>
<name>A0A4S8JL04_MUSBA</name>
<reference evidence="3 4" key="1">
    <citation type="journal article" date="2019" name="Nat. Plants">
        <title>Genome sequencing of Musa balbisiana reveals subgenome evolution and function divergence in polyploid bananas.</title>
        <authorList>
            <person name="Yao X."/>
        </authorList>
    </citation>
    <scope>NUCLEOTIDE SEQUENCE [LARGE SCALE GENOMIC DNA]</scope>
    <source>
        <strain evidence="4">cv. DH-PKW</strain>
        <tissue evidence="3">Leaves</tissue>
    </source>
</reference>
<protein>
    <submittedName>
        <fullName evidence="3">Uncharacterized protein</fullName>
    </submittedName>
</protein>
<dbReference type="InterPro" id="IPR011344">
    <property type="entry name" value="ssDNA-bd"/>
</dbReference>
<dbReference type="PANTHER" id="PTHR10302:SF18">
    <property type="entry name" value="PROTEIN OSB1, MITOCHONDRIAL"/>
    <property type="match status" value="1"/>
</dbReference>
<dbReference type="Gene3D" id="2.40.50.140">
    <property type="entry name" value="Nucleic acid-binding proteins"/>
    <property type="match status" value="1"/>
</dbReference>
<gene>
    <name evidence="3" type="ORF">C4D60_Mb07t27940</name>
</gene>
<dbReference type="InterPro" id="IPR012340">
    <property type="entry name" value="NA-bd_OB-fold"/>
</dbReference>
<evidence type="ECO:0000256" key="2">
    <source>
        <dbReference type="PROSITE-ProRule" id="PRU00252"/>
    </source>
</evidence>